<dbReference type="GO" id="GO:0003735">
    <property type="term" value="F:structural constituent of ribosome"/>
    <property type="evidence" value="ECO:0007669"/>
    <property type="project" value="InterPro"/>
</dbReference>
<dbReference type="GO" id="GO:0006412">
    <property type="term" value="P:translation"/>
    <property type="evidence" value="ECO:0007669"/>
    <property type="project" value="InterPro"/>
</dbReference>
<proteinExistence type="inferred from homology"/>
<evidence type="ECO:0000313" key="5">
    <source>
        <dbReference type="Proteomes" id="UP001237642"/>
    </source>
</evidence>
<name>A0AAD8M7M5_9APIA</name>
<dbReference type="GO" id="GO:0003729">
    <property type="term" value="F:mRNA binding"/>
    <property type="evidence" value="ECO:0007669"/>
    <property type="project" value="UniProtKB-ARBA"/>
</dbReference>
<sequence>MISVKLDYGLLNGFNLVDCRNMSSYLNMGNCHISLPITTPRLSSISTAALTSGKLNSCFSVQPYHTLSDHKLQKKLSFPARTQYSKRDVAETSISAIGRMTESLKAARSVKCGAATLKGDPEEIGASNMNAKRKTTNKRNSAIPFIVAPLKNSLDQYQVLMYPLVTDSAMKNMIENNTMVFLVDVRSDKANIKDAFEMICKIRTTKVNTLTTYRGTKKAFIKLGPDYNAIDVAKKFKFI</sequence>
<organism evidence="4 5">
    <name type="scientific">Heracleum sosnowskyi</name>
    <dbReference type="NCBI Taxonomy" id="360622"/>
    <lineage>
        <taxon>Eukaryota</taxon>
        <taxon>Viridiplantae</taxon>
        <taxon>Streptophyta</taxon>
        <taxon>Embryophyta</taxon>
        <taxon>Tracheophyta</taxon>
        <taxon>Spermatophyta</taxon>
        <taxon>Magnoliopsida</taxon>
        <taxon>eudicotyledons</taxon>
        <taxon>Gunneridae</taxon>
        <taxon>Pentapetalae</taxon>
        <taxon>asterids</taxon>
        <taxon>campanulids</taxon>
        <taxon>Apiales</taxon>
        <taxon>Apiaceae</taxon>
        <taxon>Apioideae</taxon>
        <taxon>apioid superclade</taxon>
        <taxon>Tordylieae</taxon>
        <taxon>Tordyliinae</taxon>
        <taxon>Heracleum</taxon>
    </lineage>
</organism>
<dbReference type="AlphaFoldDB" id="A0AAD8M7M5"/>
<dbReference type="SUPFAM" id="SSF54189">
    <property type="entry name" value="Ribosomal proteins S24e, L23 and L15e"/>
    <property type="match status" value="1"/>
</dbReference>
<comment type="similarity">
    <text evidence="1">Belongs to the universal ribosomal protein uL23 family.</text>
</comment>
<dbReference type="GO" id="GO:1990904">
    <property type="term" value="C:ribonucleoprotein complex"/>
    <property type="evidence" value="ECO:0007669"/>
    <property type="project" value="UniProtKB-KW"/>
</dbReference>
<dbReference type="Pfam" id="PF00276">
    <property type="entry name" value="Ribosomal_L23"/>
    <property type="match status" value="1"/>
</dbReference>
<keyword evidence="3" id="KW-0687">Ribonucleoprotein</keyword>
<comment type="caution">
    <text evidence="4">The sequence shown here is derived from an EMBL/GenBank/DDBJ whole genome shotgun (WGS) entry which is preliminary data.</text>
</comment>
<keyword evidence="5" id="KW-1185">Reference proteome</keyword>
<evidence type="ECO:0000256" key="2">
    <source>
        <dbReference type="ARBA" id="ARBA00022980"/>
    </source>
</evidence>
<dbReference type="Gene3D" id="3.30.70.330">
    <property type="match status" value="1"/>
</dbReference>
<reference evidence="4" key="2">
    <citation type="submission" date="2023-05" db="EMBL/GenBank/DDBJ databases">
        <authorList>
            <person name="Schelkunov M.I."/>
        </authorList>
    </citation>
    <scope>NUCLEOTIDE SEQUENCE</scope>
    <source>
        <strain evidence="4">Hsosn_3</strain>
        <tissue evidence="4">Leaf</tissue>
    </source>
</reference>
<evidence type="ECO:0000256" key="3">
    <source>
        <dbReference type="ARBA" id="ARBA00023274"/>
    </source>
</evidence>
<keyword evidence="2" id="KW-0689">Ribosomal protein</keyword>
<dbReference type="InterPro" id="IPR012678">
    <property type="entry name" value="Ribosomal_uL23/eL15/eS24_sf"/>
</dbReference>
<dbReference type="InterPro" id="IPR012677">
    <property type="entry name" value="Nucleotide-bd_a/b_plait_sf"/>
</dbReference>
<dbReference type="GO" id="GO:0005840">
    <property type="term" value="C:ribosome"/>
    <property type="evidence" value="ECO:0007669"/>
    <property type="project" value="UniProtKB-KW"/>
</dbReference>
<protein>
    <recommendedName>
        <fullName evidence="6">50S ribosomal protein L23, chloroplastic</fullName>
    </recommendedName>
</protein>
<dbReference type="InterPro" id="IPR013025">
    <property type="entry name" value="Ribosomal_uL23-like"/>
</dbReference>
<evidence type="ECO:0000313" key="4">
    <source>
        <dbReference type="EMBL" id="KAK1363691.1"/>
    </source>
</evidence>
<reference evidence="4" key="1">
    <citation type="submission" date="2023-02" db="EMBL/GenBank/DDBJ databases">
        <title>Genome of toxic invasive species Heracleum sosnowskyi carries increased number of genes despite the absence of recent whole-genome duplications.</title>
        <authorList>
            <person name="Schelkunov M."/>
            <person name="Shtratnikova V."/>
            <person name="Makarenko M."/>
            <person name="Klepikova A."/>
            <person name="Omelchenko D."/>
            <person name="Novikova G."/>
            <person name="Obukhova E."/>
            <person name="Bogdanov V."/>
            <person name="Penin A."/>
            <person name="Logacheva M."/>
        </authorList>
    </citation>
    <scope>NUCLEOTIDE SEQUENCE</scope>
    <source>
        <strain evidence="4">Hsosn_3</strain>
        <tissue evidence="4">Leaf</tissue>
    </source>
</reference>
<evidence type="ECO:0008006" key="6">
    <source>
        <dbReference type="Google" id="ProtNLM"/>
    </source>
</evidence>
<gene>
    <name evidence="4" type="ORF">POM88_039252</name>
</gene>
<accession>A0AAD8M7M5</accession>
<dbReference type="EMBL" id="JAUIZM010000009">
    <property type="protein sequence ID" value="KAK1363691.1"/>
    <property type="molecule type" value="Genomic_DNA"/>
</dbReference>
<dbReference type="PANTHER" id="PTHR11620">
    <property type="entry name" value="60S RIBOSOMAL PROTEIN L23A"/>
    <property type="match status" value="1"/>
</dbReference>
<evidence type="ECO:0000256" key="1">
    <source>
        <dbReference type="ARBA" id="ARBA00006700"/>
    </source>
</evidence>
<dbReference type="Proteomes" id="UP001237642">
    <property type="component" value="Unassembled WGS sequence"/>
</dbReference>